<dbReference type="AlphaFoldDB" id="A0A5M9I3B2"/>
<proteinExistence type="predicted"/>
<name>A0A5M9I3B2_9FIRM</name>
<dbReference type="Proteomes" id="UP000322025">
    <property type="component" value="Unassembled WGS sequence"/>
</dbReference>
<reference evidence="1" key="1">
    <citation type="submission" date="2019-07" db="EMBL/GenBank/DDBJ databases">
        <authorList>
            <person name="Wongkuna S."/>
            <person name="Scaria J."/>
        </authorList>
    </citation>
    <scope>NUCLEOTIDE SEQUENCE [LARGE SCALE GENOMIC DNA]</scope>
    <source>
        <strain evidence="1">SW178</strain>
    </source>
</reference>
<dbReference type="EMBL" id="VMSO01000002">
    <property type="protein sequence ID" value="KAA8502516.1"/>
    <property type="molecule type" value="Genomic_DNA"/>
</dbReference>
<dbReference type="RefSeq" id="WP_087152314.1">
    <property type="nucleotide sequence ID" value="NZ_VMSO01000002.1"/>
</dbReference>
<protein>
    <submittedName>
        <fullName evidence="1">Uncharacterized protein</fullName>
    </submittedName>
</protein>
<accession>A0A5M9I3B2</accession>
<evidence type="ECO:0000313" key="2">
    <source>
        <dbReference type="Proteomes" id="UP000322025"/>
    </source>
</evidence>
<sequence length="89" mass="10839">MTAEEFIRLTEEYREIEFQYRGEHYLIGIYWVKNGFFSLKGHVEYWFYPPNADQKDIKKYASVEEVLDTKMEDKKLKDILDSIEILDMF</sequence>
<organism evidence="1 2">
    <name type="scientific">Mediterraneibacter catenae</name>
    <dbReference type="NCBI Taxonomy" id="2594882"/>
    <lineage>
        <taxon>Bacteria</taxon>
        <taxon>Bacillati</taxon>
        <taxon>Bacillota</taxon>
        <taxon>Clostridia</taxon>
        <taxon>Lachnospirales</taxon>
        <taxon>Lachnospiraceae</taxon>
        <taxon>Mediterraneibacter</taxon>
    </lineage>
</organism>
<gene>
    <name evidence="1" type="ORF">FNY66_02475</name>
</gene>
<comment type="caution">
    <text evidence="1">The sequence shown here is derived from an EMBL/GenBank/DDBJ whole genome shotgun (WGS) entry which is preliminary data.</text>
</comment>
<evidence type="ECO:0000313" key="1">
    <source>
        <dbReference type="EMBL" id="KAA8502516.1"/>
    </source>
</evidence>
<keyword evidence="2" id="KW-1185">Reference proteome</keyword>